<reference evidence="4 6" key="2">
    <citation type="submission" date="2018-08" db="EMBL/GenBank/DDBJ databases">
        <title>Genomic Encyclopedia of Archaeal and Bacterial Type Strains, Phase II (KMG-II): from individual species to whole genera.</title>
        <authorList>
            <person name="Goeker M."/>
        </authorList>
    </citation>
    <scope>NUCLEOTIDE SEQUENCE [LARGE SCALE GENOMIC DNA]</scope>
    <source>
        <strain evidence="4 6">DSM 2261</strain>
    </source>
</reference>
<dbReference type="AlphaFoldDB" id="A0AAC8TIW9"/>
<name>A0AAC8TIW9_9BACT</name>
<dbReference type="EMBL" id="CP011509">
    <property type="protein sequence ID" value="AKJ07697.1"/>
    <property type="molecule type" value="Genomic_DNA"/>
</dbReference>
<feature type="domain" description="Peptidase C51" evidence="2">
    <location>
        <begin position="93"/>
        <end position="154"/>
    </location>
</feature>
<dbReference type="Proteomes" id="UP000035579">
    <property type="component" value="Chromosome"/>
</dbReference>
<dbReference type="KEGG" id="age:AA314_09323"/>
<dbReference type="Gene3D" id="3.90.1720.10">
    <property type="entry name" value="endopeptidase domain like (from Nostoc punctiforme)"/>
    <property type="match status" value="1"/>
</dbReference>
<feature type="chain" id="PRO_5041904985" evidence="1">
    <location>
        <begin position="23"/>
        <end position="215"/>
    </location>
</feature>
<dbReference type="InterPro" id="IPR038765">
    <property type="entry name" value="Papain-like_cys_pep_sf"/>
</dbReference>
<dbReference type="RefSeq" id="WP_053067243.1">
    <property type="nucleotide sequence ID" value="NZ_CP011509.1"/>
</dbReference>
<reference evidence="3 5" key="1">
    <citation type="submission" date="2015-05" db="EMBL/GenBank/DDBJ databases">
        <title>Genome assembly of Archangium gephyra DSM 2261.</title>
        <authorList>
            <person name="Sharma G."/>
            <person name="Subramanian S."/>
        </authorList>
    </citation>
    <scope>NUCLEOTIDE SEQUENCE [LARGE SCALE GENOMIC DNA]</scope>
    <source>
        <strain evidence="3 5">DSM 2261</strain>
    </source>
</reference>
<dbReference type="InterPro" id="IPR007921">
    <property type="entry name" value="CHAP_dom"/>
</dbReference>
<evidence type="ECO:0000256" key="1">
    <source>
        <dbReference type="SAM" id="SignalP"/>
    </source>
</evidence>
<evidence type="ECO:0000313" key="4">
    <source>
        <dbReference type="EMBL" id="REG29452.1"/>
    </source>
</evidence>
<dbReference type="SUPFAM" id="SSF54001">
    <property type="entry name" value="Cysteine proteinases"/>
    <property type="match status" value="1"/>
</dbReference>
<evidence type="ECO:0000259" key="2">
    <source>
        <dbReference type="Pfam" id="PF05257"/>
    </source>
</evidence>
<evidence type="ECO:0000313" key="3">
    <source>
        <dbReference type="EMBL" id="AKJ07697.1"/>
    </source>
</evidence>
<evidence type="ECO:0000313" key="6">
    <source>
        <dbReference type="Proteomes" id="UP000256345"/>
    </source>
</evidence>
<proteinExistence type="predicted"/>
<gene>
    <name evidence="3" type="ORF">AA314_09323</name>
    <name evidence="4" type="ORF">ATI61_107148</name>
</gene>
<dbReference type="Proteomes" id="UP000256345">
    <property type="component" value="Unassembled WGS sequence"/>
</dbReference>
<sequence length="215" mass="23750">MHRAFLLCALMGVMLWGPDAEAARRATSSRSTRNASGTLASRAAARASLWVGLPSLRRVSHSVNDDCSGLANLAYRRRGLSLLPERPLPGENGVAAIFRKAKSLGSLHENPRPGDLVFFRETYDRNRDGRRNDGLTHIGVVERVDRDGTVTFVHRAGGGVKRAKLHLHQPALRRDAKGRVLNDYLRRTEKASHPRLAGELLAGFATVDQRWFTSP</sequence>
<accession>A0AAC8TIW9</accession>
<protein>
    <submittedName>
        <fullName evidence="4">NlpC/P60 family protein</fullName>
    </submittedName>
</protein>
<evidence type="ECO:0000313" key="5">
    <source>
        <dbReference type="Proteomes" id="UP000035579"/>
    </source>
</evidence>
<organism evidence="3 5">
    <name type="scientific">Archangium gephyra</name>
    <dbReference type="NCBI Taxonomy" id="48"/>
    <lineage>
        <taxon>Bacteria</taxon>
        <taxon>Pseudomonadati</taxon>
        <taxon>Myxococcota</taxon>
        <taxon>Myxococcia</taxon>
        <taxon>Myxococcales</taxon>
        <taxon>Cystobacterineae</taxon>
        <taxon>Archangiaceae</taxon>
        <taxon>Archangium</taxon>
    </lineage>
</organism>
<keyword evidence="1" id="KW-0732">Signal</keyword>
<dbReference type="Pfam" id="PF05257">
    <property type="entry name" value="CHAP"/>
    <property type="match status" value="1"/>
</dbReference>
<keyword evidence="6" id="KW-1185">Reference proteome</keyword>
<dbReference type="EMBL" id="QUMU01000007">
    <property type="protein sequence ID" value="REG29452.1"/>
    <property type="molecule type" value="Genomic_DNA"/>
</dbReference>
<feature type="signal peptide" evidence="1">
    <location>
        <begin position="1"/>
        <end position="22"/>
    </location>
</feature>